<dbReference type="VEuPathDB" id="VectorBase:RPRC011625"/>
<evidence type="ECO:0000313" key="5">
    <source>
        <dbReference type="EnsemblMetazoa" id="RPRC011625-PA"/>
    </source>
</evidence>
<keyword evidence="1" id="KW-0479">Metal-binding</keyword>
<dbReference type="PROSITE" id="PS01359">
    <property type="entry name" value="ZF_PHD_1"/>
    <property type="match status" value="1"/>
</dbReference>
<dbReference type="Proteomes" id="UP000015103">
    <property type="component" value="Unassembled WGS sequence"/>
</dbReference>
<protein>
    <submittedName>
        <fullName evidence="5">PHD-type domain-containing protein</fullName>
    </submittedName>
</protein>
<name>T1I5Q6_RHOPR</name>
<organism evidence="5 6">
    <name type="scientific">Rhodnius prolixus</name>
    <name type="common">Triatomid bug</name>
    <dbReference type="NCBI Taxonomy" id="13249"/>
    <lineage>
        <taxon>Eukaryota</taxon>
        <taxon>Metazoa</taxon>
        <taxon>Ecdysozoa</taxon>
        <taxon>Arthropoda</taxon>
        <taxon>Hexapoda</taxon>
        <taxon>Insecta</taxon>
        <taxon>Pterygota</taxon>
        <taxon>Neoptera</taxon>
        <taxon>Paraneoptera</taxon>
        <taxon>Hemiptera</taxon>
        <taxon>Heteroptera</taxon>
        <taxon>Panheteroptera</taxon>
        <taxon>Cimicomorpha</taxon>
        <taxon>Reduviidae</taxon>
        <taxon>Triatominae</taxon>
        <taxon>Rhodnius</taxon>
    </lineage>
</organism>
<evidence type="ECO:0000256" key="3">
    <source>
        <dbReference type="ARBA" id="ARBA00022833"/>
    </source>
</evidence>
<reference evidence="5" key="1">
    <citation type="submission" date="2015-05" db="UniProtKB">
        <authorList>
            <consortium name="EnsemblMetazoa"/>
        </authorList>
    </citation>
    <scope>IDENTIFICATION</scope>
</reference>
<evidence type="ECO:0000256" key="1">
    <source>
        <dbReference type="ARBA" id="ARBA00022723"/>
    </source>
</evidence>
<dbReference type="InterPro" id="IPR019787">
    <property type="entry name" value="Znf_PHD-finger"/>
</dbReference>
<keyword evidence="2" id="KW-0863">Zinc-finger</keyword>
<evidence type="ECO:0000256" key="2">
    <source>
        <dbReference type="ARBA" id="ARBA00022771"/>
    </source>
</evidence>
<sequence length="357" mass="40692">MASQVNVSKCYLCDKCDLTKNVIYCSGQCNVIVHLECLNITPNEKISLKECKQLHWLCTLCDKVEVSTCTTNLIKNMMTTISWLLEEVRDLKGKVNNNIDLASTCDCTSLISTITSEMVTITGNQLALSKEIQVLKEINKVNSEDREEKERHLLKDSSRLGTVTTQRGNYKSKKNEQLTHKETDKNLYEELCMNEITRQLSPTVKSQENLSRKVEQRCSTEKRGSSYSEAVKQEVTNLRSGEGEGWNMVKPKNDQKRIVKVGTSQSTCELVGVKKAWLHLGKLREGTTVEDVERFLKEYIPEIEISVTKLTSKGKNCSFRLGVDFHMKDRLIESDVWPSNVTIRRFLFPRRVAVLPS</sequence>
<dbReference type="InterPro" id="IPR011011">
    <property type="entry name" value="Znf_FYVE_PHD"/>
</dbReference>
<feature type="region of interest" description="Disordered" evidence="4">
    <location>
        <begin position="203"/>
        <end position="226"/>
    </location>
</feature>
<dbReference type="CDD" id="cd15489">
    <property type="entry name" value="PHD_SF"/>
    <property type="match status" value="1"/>
</dbReference>
<dbReference type="AlphaFoldDB" id="T1I5Q6"/>
<evidence type="ECO:0000256" key="4">
    <source>
        <dbReference type="SAM" id="MobiDB-lite"/>
    </source>
</evidence>
<feature type="compositionally biased region" description="Basic and acidic residues" evidence="4">
    <location>
        <begin position="210"/>
        <end position="224"/>
    </location>
</feature>
<dbReference type="InterPro" id="IPR019786">
    <property type="entry name" value="Zinc_finger_PHD-type_CS"/>
</dbReference>
<evidence type="ECO:0000313" key="6">
    <source>
        <dbReference type="Proteomes" id="UP000015103"/>
    </source>
</evidence>
<dbReference type="EnsemblMetazoa" id="RPRC011625-RA">
    <property type="protein sequence ID" value="RPRC011625-PA"/>
    <property type="gene ID" value="RPRC011625"/>
</dbReference>
<dbReference type="InParanoid" id="T1I5Q6"/>
<proteinExistence type="predicted"/>
<keyword evidence="3" id="KW-0862">Zinc</keyword>
<dbReference type="HOGENOM" id="CLU_781473_0_0_1"/>
<dbReference type="PROSITE" id="PS50016">
    <property type="entry name" value="ZF_PHD_2"/>
    <property type="match status" value="1"/>
</dbReference>
<dbReference type="SUPFAM" id="SSF57903">
    <property type="entry name" value="FYVE/PHD zinc finger"/>
    <property type="match status" value="1"/>
</dbReference>
<keyword evidence="6" id="KW-1185">Reference proteome</keyword>
<dbReference type="eggNOG" id="ENOG502T0SH">
    <property type="taxonomic scope" value="Eukaryota"/>
</dbReference>
<dbReference type="OMA" id="CANIGST"/>
<dbReference type="GO" id="GO:0008270">
    <property type="term" value="F:zinc ion binding"/>
    <property type="evidence" value="ECO:0007669"/>
    <property type="project" value="UniProtKB-KW"/>
</dbReference>
<accession>T1I5Q6</accession>
<dbReference type="EMBL" id="ACPB03029149">
    <property type="status" value="NOT_ANNOTATED_CDS"/>
    <property type="molecule type" value="Genomic_DNA"/>
</dbReference>